<feature type="transmembrane region" description="Helical" evidence="11">
    <location>
        <begin position="333"/>
        <end position="351"/>
    </location>
</feature>
<dbReference type="Pfam" id="PF00664">
    <property type="entry name" value="ABC_membrane"/>
    <property type="match status" value="2"/>
</dbReference>
<evidence type="ECO:0000256" key="6">
    <source>
        <dbReference type="ARBA" id="ARBA00022741"/>
    </source>
</evidence>
<proteinExistence type="inferred from homology"/>
<sequence>MWASLCLQAAAVSIETASVRTHSLAFYAFLSDLIIILTLVINILDGIITKAHNGLEVLLKWLLISQIVAAFVQGTCSVLIPRRPEVFYLGKAVDLQYSVSFACRFTFTWASGLLQTITRHKSLNLGDLPGLSLNKRSQTLHSRFEQHRGSLKLWKALVRTHMQALICQYVLSLFTCTLSFAPQIALYRILKSLEHRQLAPNGMIQTWAWVGGLGTMMLLTATVDSWLWWTMYSELGIPIYQELAALVFAKSMRRSITDTTANPKQSSPKNHGISADEDNERKNRNHQNIGNLTAVDTRRIADFVAFSHLVPFSILKLILSCSFLVRLTGWESVLAGLAVAALIAPVSTFFARRYSTMQNHLMKASDKRIATLTEALRNIRQIKFSASEEKWARAINSKRDSELQWLWKASCYNAASVSMWILGPLLLSVTTLITFALIHGELPASVAFTAVSIFASLETSISSLPEAISRGIEAKISADRIDIYMGSSEKKSITSAVSTISFRHATIAWPVAEAAGEGPKLGHYDNRQRFLLQHLNLVFPPKNLTVVGGKTASGKSLLLASIIGECDVLAGEVQRPHAPLNSLRGSQVSLDDWVIDSGVAYVAQDPWIANATIRENILFGLPYEHSRYHSVIHACRFEAELSILPEGDMTYIGANGVNLSGGQRWRLCFARALYSRAGILVLDDIFSALDAHTRLHLYEHGLTGPLAENRTRILATHHLSLCLTHAAYCVILDDGAMKFAGSVETLKQTENLANITSLSYSPDTADSDTSQQDKDVLKNSSAEPDTSLATQNPQLSRVHDGSKDKNFSEEEKRSGTIPLSVYRTYIVEGKQLPLWFLALLTYITYTALIFVRSWWVNVWTSWSTSREQIAHQSILTTGSNSLRKADIEVRSDMPFYLGIYVAISLAACVVGIARPFVLVRASLGSSRVLFRNLLSAVLRAPLQWSDTVPLGRILNRFTSDLYMIDLRLNYDLGNLVAKVLEFLVILAAGVLLSLPLAAVALLLLVFCVKLCLTFLTGARVIQRLESLARSPLFELIDSSLAGLTTIRAYGKTKDYTQRMYFNIDRHAEAIWNFWLLNRWLGYRLQVVGAIFSTATAGVAVYFPTVSAAMAGFAISFALQYNFALAMALRFYANLEMGMNAADRVIEFCNIETESLEGQDPPAAWPTEGRVEICNLTVSYAPDLPPVLNGLTLSVEKGQWVGIVGRTAAGKSSLALALFRFLEAQGGHINIDGLDISKLKLNALRSRLVILPQEPVLFSGTIRSNLDPFDEHSDMDLYRALEQVHLIAPEEASWASESSKLQALSEQESVIPSSTSYTSESSNIVSSPSCDPETAPVFTNPAPLNPFASLSTFVSEGGNSFSHGQRQLVCLARAILSRPKILILDEATSAVDMGTATIIQQSLRSAFSRENGDTTLLVIAHRLSSVADFDRIMVMDKGQAVEFGKPKDLLQAEGGVFKEMVRQSGEKTVVESIIYGKDVCA</sequence>
<dbReference type="Pfam" id="PF00005">
    <property type="entry name" value="ABC_tran"/>
    <property type="match status" value="3"/>
</dbReference>
<comment type="subcellular location">
    <subcellularLocation>
        <location evidence="1">Membrane</location>
        <topology evidence="1">Multi-pass membrane protein</topology>
    </subcellularLocation>
</comment>
<dbReference type="SUPFAM" id="SSF52540">
    <property type="entry name" value="P-loop containing nucleoside triphosphate hydrolases"/>
    <property type="match status" value="2"/>
</dbReference>
<dbReference type="InterPro" id="IPR003593">
    <property type="entry name" value="AAA+_ATPase"/>
</dbReference>
<keyword evidence="7" id="KW-0067">ATP-binding</keyword>
<dbReference type="GO" id="GO:0016887">
    <property type="term" value="F:ATP hydrolysis activity"/>
    <property type="evidence" value="ECO:0007669"/>
    <property type="project" value="InterPro"/>
</dbReference>
<dbReference type="InterPro" id="IPR036640">
    <property type="entry name" value="ABC1_TM_sf"/>
</dbReference>
<feature type="transmembrane region" description="Helical" evidence="11">
    <location>
        <begin position="417"/>
        <end position="438"/>
    </location>
</feature>
<dbReference type="PANTHER" id="PTHR24223">
    <property type="entry name" value="ATP-BINDING CASSETTE SUB-FAMILY C"/>
    <property type="match status" value="1"/>
</dbReference>
<evidence type="ECO:0000256" key="1">
    <source>
        <dbReference type="ARBA" id="ARBA00004141"/>
    </source>
</evidence>
<feature type="compositionally biased region" description="Basic and acidic residues" evidence="10">
    <location>
        <begin position="797"/>
        <end position="811"/>
    </location>
</feature>
<evidence type="ECO:0000259" key="12">
    <source>
        <dbReference type="PROSITE" id="PS50893"/>
    </source>
</evidence>
<dbReference type="CDD" id="cd03244">
    <property type="entry name" value="ABCC_MRP_domain2"/>
    <property type="match status" value="1"/>
</dbReference>
<organism evidence="14 15">
    <name type="scientific">Heterodermia speciosa</name>
    <dbReference type="NCBI Taxonomy" id="116794"/>
    <lineage>
        <taxon>Eukaryota</taxon>
        <taxon>Fungi</taxon>
        <taxon>Dikarya</taxon>
        <taxon>Ascomycota</taxon>
        <taxon>Pezizomycotina</taxon>
        <taxon>Lecanoromycetes</taxon>
        <taxon>OSLEUM clade</taxon>
        <taxon>Lecanoromycetidae</taxon>
        <taxon>Caliciales</taxon>
        <taxon>Physciaceae</taxon>
        <taxon>Heterodermia</taxon>
    </lineage>
</organism>
<dbReference type="EMBL" id="CAJPDS010000015">
    <property type="protein sequence ID" value="CAF9914889.1"/>
    <property type="molecule type" value="Genomic_DNA"/>
</dbReference>
<feature type="region of interest" description="Disordered" evidence="10">
    <location>
        <begin position="258"/>
        <end position="289"/>
    </location>
</feature>
<feature type="transmembrane region" description="Helical" evidence="11">
    <location>
        <begin position="207"/>
        <end position="229"/>
    </location>
</feature>
<feature type="compositionally biased region" description="Polar residues" evidence="10">
    <location>
        <begin position="778"/>
        <end position="795"/>
    </location>
</feature>
<feature type="compositionally biased region" description="Low complexity" evidence="10">
    <location>
        <begin position="1311"/>
        <end position="1326"/>
    </location>
</feature>
<feature type="domain" description="ABC transmembrane type-1" evidence="13">
    <location>
        <begin position="170"/>
        <end position="473"/>
    </location>
</feature>
<dbReference type="InterPro" id="IPR050173">
    <property type="entry name" value="ABC_transporter_C-like"/>
</dbReference>
<name>A0A8H3III2_9LECA</name>
<evidence type="ECO:0008006" key="16">
    <source>
        <dbReference type="Google" id="ProtNLM"/>
    </source>
</evidence>
<dbReference type="PROSITE" id="PS50893">
    <property type="entry name" value="ABC_TRANSPORTER_2"/>
    <property type="match status" value="2"/>
</dbReference>
<dbReference type="CDD" id="cd18596">
    <property type="entry name" value="ABC_6TM_VMR1_D1_like"/>
    <property type="match status" value="1"/>
</dbReference>
<dbReference type="FunFam" id="1.20.1560.10:FF:000013">
    <property type="entry name" value="ABC transporter C family member 2"/>
    <property type="match status" value="1"/>
</dbReference>
<evidence type="ECO:0000256" key="7">
    <source>
        <dbReference type="ARBA" id="ARBA00022840"/>
    </source>
</evidence>
<evidence type="ECO:0000256" key="2">
    <source>
        <dbReference type="ARBA" id="ARBA00009726"/>
    </source>
</evidence>
<protein>
    <recommendedName>
        <fullName evidence="16">ABC transporter</fullName>
    </recommendedName>
</protein>
<comment type="caution">
    <text evidence="14">The sequence shown here is derived from an EMBL/GenBank/DDBJ whole genome shotgun (WGS) entry which is preliminary data.</text>
</comment>
<dbReference type="Proteomes" id="UP000664521">
    <property type="component" value="Unassembled WGS sequence"/>
</dbReference>
<dbReference type="Gene3D" id="1.20.1560.10">
    <property type="entry name" value="ABC transporter type 1, transmembrane domain"/>
    <property type="match status" value="2"/>
</dbReference>
<feature type="transmembrane region" description="Helical" evidence="11">
    <location>
        <begin position="895"/>
        <end position="917"/>
    </location>
</feature>
<evidence type="ECO:0000313" key="14">
    <source>
        <dbReference type="EMBL" id="CAF9914889.1"/>
    </source>
</evidence>
<evidence type="ECO:0000313" key="15">
    <source>
        <dbReference type="Proteomes" id="UP000664521"/>
    </source>
</evidence>
<dbReference type="InterPro" id="IPR027417">
    <property type="entry name" value="P-loop_NTPase"/>
</dbReference>
<dbReference type="InterPro" id="IPR003439">
    <property type="entry name" value="ABC_transporter-like_ATP-bd"/>
</dbReference>
<dbReference type="InterPro" id="IPR017871">
    <property type="entry name" value="ABC_transporter-like_CS"/>
</dbReference>
<dbReference type="GO" id="GO:0016020">
    <property type="term" value="C:membrane"/>
    <property type="evidence" value="ECO:0007669"/>
    <property type="project" value="UniProtKB-SubCell"/>
</dbReference>
<dbReference type="SUPFAM" id="SSF90123">
    <property type="entry name" value="ABC transporter transmembrane region"/>
    <property type="match status" value="2"/>
</dbReference>
<evidence type="ECO:0000259" key="13">
    <source>
        <dbReference type="PROSITE" id="PS50929"/>
    </source>
</evidence>
<feature type="transmembrane region" description="Helical" evidence="11">
    <location>
        <begin position="303"/>
        <end position="327"/>
    </location>
</feature>
<dbReference type="InterPro" id="IPR011527">
    <property type="entry name" value="ABC1_TM_dom"/>
</dbReference>
<feature type="compositionally biased region" description="Polar residues" evidence="10">
    <location>
        <begin position="258"/>
        <end position="269"/>
    </location>
</feature>
<keyword evidence="6" id="KW-0547">Nucleotide-binding</keyword>
<dbReference type="OrthoDB" id="6500128at2759"/>
<keyword evidence="9 11" id="KW-0472">Membrane</keyword>
<dbReference type="Gene3D" id="3.40.50.300">
    <property type="entry name" value="P-loop containing nucleotide triphosphate hydrolases"/>
    <property type="match status" value="2"/>
</dbReference>
<feature type="domain" description="ABC transporter" evidence="12">
    <location>
        <begin position="502"/>
        <end position="759"/>
    </location>
</feature>
<feature type="transmembrane region" description="Helical" evidence="11">
    <location>
        <begin position="832"/>
        <end position="855"/>
    </location>
</feature>
<gene>
    <name evidence="14" type="ORF">HETSPECPRED_002231</name>
</gene>
<feature type="compositionally biased region" description="Polar residues" evidence="10">
    <location>
        <begin position="760"/>
        <end position="770"/>
    </location>
</feature>
<evidence type="ECO:0000256" key="10">
    <source>
        <dbReference type="SAM" id="MobiDB-lite"/>
    </source>
</evidence>
<keyword evidence="3" id="KW-0813">Transport</keyword>
<reference evidence="14" key="1">
    <citation type="submission" date="2021-03" db="EMBL/GenBank/DDBJ databases">
        <authorList>
            <person name="Tagirdzhanova G."/>
        </authorList>
    </citation>
    <scope>NUCLEOTIDE SEQUENCE</scope>
</reference>
<accession>A0A8H3III2</accession>
<evidence type="ECO:0000256" key="5">
    <source>
        <dbReference type="ARBA" id="ARBA00022737"/>
    </source>
</evidence>
<keyword evidence="8 11" id="KW-1133">Transmembrane helix</keyword>
<dbReference type="CDD" id="cd03250">
    <property type="entry name" value="ABCC_MRP_domain1"/>
    <property type="match status" value="1"/>
</dbReference>
<dbReference type="PROSITE" id="PS00211">
    <property type="entry name" value="ABC_TRANSPORTER_1"/>
    <property type="match status" value="1"/>
</dbReference>
<dbReference type="CDD" id="cd18604">
    <property type="entry name" value="ABC_6TM_VMR1_D2_like"/>
    <property type="match status" value="1"/>
</dbReference>
<feature type="transmembrane region" description="Helical" evidence="11">
    <location>
        <begin position="165"/>
        <end position="187"/>
    </location>
</feature>
<dbReference type="GO" id="GO:0005524">
    <property type="term" value="F:ATP binding"/>
    <property type="evidence" value="ECO:0007669"/>
    <property type="project" value="UniProtKB-KW"/>
</dbReference>
<feature type="domain" description="ABC transporter" evidence="12">
    <location>
        <begin position="1170"/>
        <end position="1461"/>
    </location>
</feature>
<feature type="region of interest" description="Disordered" evidence="10">
    <location>
        <begin position="1311"/>
        <end position="1331"/>
    </location>
</feature>
<dbReference type="SMART" id="SM00382">
    <property type="entry name" value="AAA"/>
    <property type="match status" value="2"/>
</dbReference>
<dbReference type="GO" id="GO:0140359">
    <property type="term" value="F:ABC-type transporter activity"/>
    <property type="evidence" value="ECO:0007669"/>
    <property type="project" value="InterPro"/>
</dbReference>
<feature type="transmembrane region" description="Helical" evidence="11">
    <location>
        <begin position="1108"/>
        <end position="1128"/>
    </location>
</feature>
<comment type="similarity">
    <text evidence="2">Belongs to the ABC transporter superfamily. ABCC family. Conjugate transporter (TC 3.A.1.208) subfamily.</text>
</comment>
<feature type="domain" description="ABC transmembrane type-1" evidence="13">
    <location>
        <begin position="836"/>
        <end position="1136"/>
    </location>
</feature>
<keyword evidence="15" id="KW-1185">Reference proteome</keyword>
<evidence type="ECO:0000256" key="9">
    <source>
        <dbReference type="ARBA" id="ARBA00023136"/>
    </source>
</evidence>
<feature type="region of interest" description="Disordered" evidence="10">
    <location>
        <begin position="760"/>
        <end position="811"/>
    </location>
</feature>
<dbReference type="PROSITE" id="PS50929">
    <property type="entry name" value="ABC_TM1F"/>
    <property type="match status" value="2"/>
</dbReference>
<evidence type="ECO:0000256" key="11">
    <source>
        <dbReference type="SAM" id="Phobius"/>
    </source>
</evidence>
<feature type="transmembrane region" description="Helical" evidence="11">
    <location>
        <begin position="57"/>
        <end position="80"/>
    </location>
</feature>
<dbReference type="PANTHER" id="PTHR24223:SF456">
    <property type="entry name" value="MULTIDRUG RESISTANCE-ASSOCIATED PROTEIN LETHAL(2)03659"/>
    <property type="match status" value="1"/>
</dbReference>
<keyword evidence="4 11" id="KW-0812">Transmembrane</keyword>
<feature type="transmembrane region" description="Helical" evidence="11">
    <location>
        <begin position="26"/>
        <end position="45"/>
    </location>
</feature>
<keyword evidence="5" id="KW-0677">Repeat</keyword>
<evidence type="ECO:0000256" key="3">
    <source>
        <dbReference type="ARBA" id="ARBA00022448"/>
    </source>
</evidence>
<evidence type="ECO:0000256" key="8">
    <source>
        <dbReference type="ARBA" id="ARBA00022989"/>
    </source>
</evidence>
<dbReference type="GO" id="GO:0005737">
    <property type="term" value="C:cytoplasm"/>
    <property type="evidence" value="ECO:0007669"/>
    <property type="project" value="UniProtKB-ARBA"/>
</dbReference>
<evidence type="ECO:0000256" key="4">
    <source>
        <dbReference type="ARBA" id="ARBA00022692"/>
    </source>
</evidence>